<proteinExistence type="predicted"/>
<dbReference type="Gene3D" id="2.20.25.160">
    <property type="match status" value="1"/>
</dbReference>
<organism evidence="2 3">
    <name type="scientific">Microcystis aeruginosa 11-30S32</name>
    <dbReference type="NCBI Taxonomy" id="2358142"/>
    <lineage>
        <taxon>Bacteria</taxon>
        <taxon>Bacillati</taxon>
        <taxon>Cyanobacteriota</taxon>
        <taxon>Cyanophyceae</taxon>
        <taxon>Oscillatoriophycideae</taxon>
        <taxon>Chroococcales</taxon>
        <taxon>Microcystaceae</taxon>
        <taxon>Microcystis</taxon>
    </lineage>
</organism>
<dbReference type="SUPFAM" id="SSF53187">
    <property type="entry name" value="Zn-dependent exopeptidases"/>
    <property type="match status" value="1"/>
</dbReference>
<dbReference type="InterPro" id="IPR007036">
    <property type="entry name" value="Aste_AspA_hybrid_dom"/>
</dbReference>
<name>A0A510PDZ4_MICAE</name>
<evidence type="ECO:0000313" key="3">
    <source>
        <dbReference type="Proteomes" id="UP000321223"/>
    </source>
</evidence>
<reference evidence="2 3" key="1">
    <citation type="journal article" date="2019" name="Appl. Environ. Microbiol.">
        <title>Co-occurrence of broad and narrow host-range viruses infecting the toxic bloom-forming cyanobacterium Microcystis aeruginosa.</title>
        <authorList>
            <person name="Morimoto D."/>
            <person name="Tominaga K."/>
            <person name="Nishimura Y."/>
            <person name="Yoshida N."/>
            <person name="Kimura S."/>
            <person name="Sako Y."/>
            <person name="Yoshida T."/>
        </authorList>
    </citation>
    <scope>NUCLEOTIDE SEQUENCE [LARGE SCALE GENOMIC DNA]</scope>
    <source>
        <strain evidence="2 3">11-30S32</strain>
    </source>
</reference>
<gene>
    <name evidence="2" type="ORF">MAE30S32_06510</name>
</gene>
<dbReference type="Proteomes" id="UP000321223">
    <property type="component" value="Unassembled WGS sequence"/>
</dbReference>
<dbReference type="AlphaFoldDB" id="A0A510PDZ4"/>
<dbReference type="Pfam" id="PF04952">
    <property type="entry name" value="AstE_AspA_hybrid"/>
    <property type="match status" value="1"/>
</dbReference>
<sequence length="65" mass="7468">MSNPEILQRDYQAIQPNQPIFLGFDGQEIIYRGESELYPIFVGESSYKETGIALCWTAKKQIDIN</sequence>
<comment type="caution">
    <text evidence="2">The sequence shown here is derived from an EMBL/GenBank/DDBJ whole genome shotgun (WGS) entry which is preliminary data.</text>
</comment>
<protein>
    <submittedName>
        <fullName evidence="2">Aspartoacylase</fullName>
    </submittedName>
</protein>
<accession>A0A510PDZ4</accession>
<feature type="domain" description="AstE/AspA barrel-sandwich hybrid" evidence="1">
    <location>
        <begin position="4"/>
        <end position="58"/>
    </location>
</feature>
<evidence type="ECO:0000259" key="1">
    <source>
        <dbReference type="Pfam" id="PF04952"/>
    </source>
</evidence>
<dbReference type="EMBL" id="BHVU01000022">
    <property type="protein sequence ID" value="GCA91999.1"/>
    <property type="molecule type" value="Genomic_DNA"/>
</dbReference>
<evidence type="ECO:0000313" key="2">
    <source>
        <dbReference type="EMBL" id="GCA91999.1"/>
    </source>
</evidence>